<dbReference type="InterPro" id="IPR016135">
    <property type="entry name" value="UBQ-conjugating_enzyme/RWD"/>
</dbReference>
<dbReference type="EnsemblMetazoa" id="PPAI008123-RA">
    <property type="protein sequence ID" value="PPAI008123-PA"/>
    <property type="gene ID" value="PPAI008123"/>
</dbReference>
<feature type="compositionally biased region" description="Acidic residues" evidence="3">
    <location>
        <begin position="245"/>
        <end position="259"/>
    </location>
</feature>
<dbReference type="FunFam" id="3.10.110.10:FF:000136">
    <property type="entry name" value="Predicted protein"/>
    <property type="match status" value="1"/>
</dbReference>
<organism evidence="4 5">
    <name type="scientific">Phlebotomus papatasi</name>
    <name type="common">Sandfly</name>
    <dbReference type="NCBI Taxonomy" id="29031"/>
    <lineage>
        <taxon>Eukaryota</taxon>
        <taxon>Metazoa</taxon>
        <taxon>Ecdysozoa</taxon>
        <taxon>Arthropoda</taxon>
        <taxon>Hexapoda</taxon>
        <taxon>Insecta</taxon>
        <taxon>Pterygota</taxon>
        <taxon>Neoptera</taxon>
        <taxon>Endopterygota</taxon>
        <taxon>Diptera</taxon>
        <taxon>Nematocera</taxon>
        <taxon>Psychodoidea</taxon>
        <taxon>Psychodidae</taxon>
        <taxon>Phlebotomus</taxon>
        <taxon>Phlebotomus</taxon>
    </lineage>
</organism>
<dbReference type="PANTHER" id="PTHR46116:SF15">
    <property type="entry name" value="(E3-INDEPENDENT) E2 UBIQUITIN-CONJUGATING ENZYME"/>
    <property type="match status" value="1"/>
</dbReference>
<feature type="compositionally biased region" description="Low complexity" evidence="3">
    <location>
        <begin position="407"/>
        <end position="416"/>
    </location>
</feature>
<dbReference type="SMART" id="SM00212">
    <property type="entry name" value="UBCc"/>
    <property type="match status" value="1"/>
</dbReference>
<dbReference type="VEuPathDB" id="VectorBase:PPAPM1_004676"/>
<proteinExistence type="predicted"/>
<keyword evidence="5" id="KW-1185">Reference proteome</keyword>
<reference evidence="4" key="1">
    <citation type="submission" date="2022-08" db="UniProtKB">
        <authorList>
            <consortium name="EnsemblMetazoa"/>
        </authorList>
    </citation>
    <scope>IDENTIFICATION</scope>
    <source>
        <strain evidence="4">Israel</strain>
    </source>
</reference>
<accession>A0A1B0DIY6</accession>
<evidence type="ECO:0000313" key="5">
    <source>
        <dbReference type="Proteomes" id="UP000092462"/>
    </source>
</evidence>
<dbReference type="Pfam" id="PF00179">
    <property type="entry name" value="UQ_con"/>
    <property type="match status" value="1"/>
</dbReference>
<sequence>MAHGEATNNLYFYEDEVYRIDHRGRVKFGLIMENFEGTPSDSEDYALNKGEVRVIWHPEGKEQILNESQVRQGLWWEWDGEAGGYVGLADRTLMPGDVVRRLVPGKDTQHGYCQEISVRADVKVVGTRFVLKNVNAERLRPLVTVFRDNAVCLDSWVGSTKSVHEKLVSVYDLKDHPDFQYRPGTIVIRVANFVGEDASCTAGQVVDNYPEGRVKVWWVDGHQSMCWPQDLFEVGQYDTGNTFWDNDDSDNSWETESEVSELGGSPLNDEITKPQLVHNLERARIAMARLEELFNMNSALQNQSVMRNLLGVYKKCRYLDRLMKTNFFHENNFMGLLERVRRGSSTAERVQDQVNRLFTPSSPPKTTIGGVDLLSPAPRDDLPQVPGGKKNSLEATKSQSHSHDDCSSFSSGSCQSTEPKSKSTGSSGVDTRGASCSPLKNANHLYYSAENWSIAEHDYHTKLISCVVTNIDMAAQNQKLSASHSGRITEFHDSGHFSRTERVEGGSSIDTCVSSSNDLTLSVNGFLKTDDDLKSQSCASIELSDEVPEFVCAKLCALIKAQMVIALQEPSNGLNEVIIEECDMCIPGVDSIPNEPVELGEIAEAMPIVTTEVDLNSSLSEADAGSITAAPVPSDCFAILETAPNTHKYHLTIFHPTNPPQFFRAVQREHKLLRTALPSGVWVRAYEDRVDLFSVMIEGPKNTPYEDGMFLFDIQLSDDYPLMPPLCYYISYCSDRLNPNLYEDGKVCVSLLGTWSGRGSEIWGPDSSLLQVIVSIQGLILVAEPYYNEAGYEKQKGTQQGMENSRMYNEMAVIKLVQSMTKLMCSPPEIFKEQIVRHFEEKGFAMYERIKSWLDLSMEIENSAGKIGKWNIFL</sequence>
<keyword evidence="2" id="KW-0833">Ubl conjugation pathway</keyword>
<dbReference type="Gene3D" id="3.10.110.10">
    <property type="entry name" value="Ubiquitin Conjugating Enzyme"/>
    <property type="match status" value="1"/>
</dbReference>
<dbReference type="EMBL" id="AJVK01015630">
    <property type="status" value="NOT_ANNOTATED_CDS"/>
    <property type="molecule type" value="Genomic_DNA"/>
</dbReference>
<dbReference type="InterPro" id="IPR057734">
    <property type="entry name" value="UBE2O-like_SH3-C"/>
</dbReference>
<dbReference type="AlphaFoldDB" id="A0A1B0DIY6"/>
<dbReference type="EMBL" id="AJVK01015629">
    <property type="status" value="NOT_ANNOTATED_CDS"/>
    <property type="molecule type" value="Genomic_DNA"/>
</dbReference>
<dbReference type="VEuPathDB" id="VectorBase:PPAI008123"/>
<dbReference type="InterPro" id="IPR000608">
    <property type="entry name" value="UBC"/>
</dbReference>
<dbReference type="GO" id="GO:0061631">
    <property type="term" value="F:ubiquitin conjugating enzyme activity"/>
    <property type="evidence" value="ECO:0007669"/>
    <property type="project" value="TreeGrafter"/>
</dbReference>
<protein>
    <submittedName>
        <fullName evidence="4">Uncharacterized protein</fullName>
    </submittedName>
</protein>
<evidence type="ECO:0000256" key="2">
    <source>
        <dbReference type="ARBA" id="ARBA00022786"/>
    </source>
</evidence>
<feature type="region of interest" description="Disordered" evidence="3">
    <location>
        <begin position="353"/>
        <end position="433"/>
    </location>
</feature>
<dbReference type="Proteomes" id="UP000092462">
    <property type="component" value="Unassembled WGS sequence"/>
</dbReference>
<dbReference type="PANTHER" id="PTHR46116">
    <property type="entry name" value="(E3-INDEPENDENT) E2 UBIQUITIN-CONJUGATING ENZYME"/>
    <property type="match status" value="1"/>
</dbReference>
<dbReference type="EMBL" id="AJVK01015628">
    <property type="status" value="NOT_ANNOTATED_CDS"/>
    <property type="molecule type" value="Genomic_DNA"/>
</dbReference>
<dbReference type="Pfam" id="PF23044">
    <property type="entry name" value="SH3-C_UBE2O"/>
    <property type="match status" value="1"/>
</dbReference>
<evidence type="ECO:0000256" key="3">
    <source>
        <dbReference type="SAM" id="MobiDB-lite"/>
    </source>
</evidence>
<keyword evidence="1" id="KW-0808">Transferase</keyword>
<dbReference type="SUPFAM" id="SSF54495">
    <property type="entry name" value="UBC-like"/>
    <property type="match status" value="1"/>
</dbReference>
<evidence type="ECO:0000256" key="1">
    <source>
        <dbReference type="ARBA" id="ARBA00022679"/>
    </source>
</evidence>
<evidence type="ECO:0000313" key="4">
    <source>
        <dbReference type="EnsemblMetazoa" id="PPAI008123-PA"/>
    </source>
</evidence>
<dbReference type="PROSITE" id="PS50127">
    <property type="entry name" value="UBC_2"/>
    <property type="match status" value="1"/>
</dbReference>
<dbReference type="CDD" id="cd23837">
    <property type="entry name" value="UBCc_UBE2O"/>
    <property type="match status" value="1"/>
</dbReference>
<name>A0A1B0DIY6_PHLPP</name>
<feature type="region of interest" description="Disordered" evidence="3">
    <location>
        <begin position="245"/>
        <end position="270"/>
    </location>
</feature>